<dbReference type="Proteomes" id="UP000249341">
    <property type="component" value="Unassembled WGS sequence"/>
</dbReference>
<evidence type="ECO:0000259" key="4">
    <source>
        <dbReference type="Pfam" id="PF03446"/>
    </source>
</evidence>
<dbReference type="Pfam" id="PF09130">
    <property type="entry name" value="DUF1932"/>
    <property type="match status" value="1"/>
</dbReference>
<evidence type="ECO:0000313" key="7">
    <source>
        <dbReference type="Proteomes" id="UP000249341"/>
    </source>
</evidence>
<feature type="domain" description="Phosphogluconate dehydrogenase NAD-binding putative C-terminal" evidence="5">
    <location>
        <begin position="178"/>
        <end position="246"/>
    </location>
</feature>
<dbReference type="RefSeq" id="WP_111647487.1">
    <property type="nucleotide sequence ID" value="NZ_JACHWI010000003.1"/>
</dbReference>
<comment type="similarity">
    <text evidence="1">Belongs to the HIBADH-related family.</text>
</comment>
<keyword evidence="7" id="KW-1185">Reference proteome</keyword>
<evidence type="ECO:0000256" key="1">
    <source>
        <dbReference type="ARBA" id="ARBA00009080"/>
    </source>
</evidence>
<dbReference type="PIRSF" id="PIRSF000103">
    <property type="entry name" value="HIBADH"/>
    <property type="match status" value="1"/>
</dbReference>
<dbReference type="GO" id="GO:0016491">
    <property type="term" value="F:oxidoreductase activity"/>
    <property type="evidence" value="ECO:0007669"/>
    <property type="project" value="UniProtKB-KW"/>
</dbReference>
<dbReference type="InterPro" id="IPR013328">
    <property type="entry name" value="6PGD_dom2"/>
</dbReference>
<dbReference type="SUPFAM" id="SSF51735">
    <property type="entry name" value="NAD(P)-binding Rossmann-fold domains"/>
    <property type="match status" value="1"/>
</dbReference>
<dbReference type="GO" id="GO:0050661">
    <property type="term" value="F:NADP binding"/>
    <property type="evidence" value="ECO:0007669"/>
    <property type="project" value="InterPro"/>
</dbReference>
<dbReference type="InterPro" id="IPR036291">
    <property type="entry name" value="NAD(P)-bd_dom_sf"/>
</dbReference>
<comment type="caution">
    <text evidence="6">The sequence shown here is derived from an EMBL/GenBank/DDBJ whole genome shotgun (WGS) entry which is preliminary data.</text>
</comment>
<feature type="domain" description="6-phosphogluconate dehydrogenase NADP-binding" evidence="4">
    <location>
        <begin position="4"/>
        <end position="114"/>
    </location>
</feature>
<dbReference type="Gene3D" id="3.40.50.720">
    <property type="entry name" value="NAD(P)-binding Rossmann-like Domain"/>
    <property type="match status" value="1"/>
</dbReference>
<evidence type="ECO:0000313" key="6">
    <source>
        <dbReference type="EMBL" id="RAK42312.1"/>
    </source>
</evidence>
<dbReference type="SUPFAM" id="SSF48179">
    <property type="entry name" value="6-phosphogluconate dehydrogenase C-terminal domain-like"/>
    <property type="match status" value="1"/>
</dbReference>
<accession>A0A327ZHG1</accession>
<evidence type="ECO:0000256" key="3">
    <source>
        <dbReference type="PIRSR" id="PIRSR000103-1"/>
    </source>
</evidence>
<dbReference type="InterPro" id="IPR006115">
    <property type="entry name" value="6PGDH_NADP-bd"/>
</dbReference>
<name>A0A327ZHG1_9ACTN</name>
<dbReference type="EMBL" id="QLMJ01000002">
    <property type="protein sequence ID" value="RAK42312.1"/>
    <property type="molecule type" value="Genomic_DNA"/>
</dbReference>
<keyword evidence="2" id="KW-0560">Oxidoreductase</keyword>
<feature type="active site" evidence="3">
    <location>
        <position position="157"/>
    </location>
</feature>
<dbReference type="InterPro" id="IPR008927">
    <property type="entry name" value="6-PGluconate_DH-like_C_sf"/>
</dbReference>
<gene>
    <name evidence="6" type="ORF">B0I29_102137</name>
</gene>
<reference evidence="6 7" key="1">
    <citation type="submission" date="2018-06" db="EMBL/GenBank/DDBJ databases">
        <title>Genomic Encyclopedia of Type Strains, Phase III (KMG-III): the genomes of soil and plant-associated and newly described type strains.</title>
        <authorList>
            <person name="Whitman W."/>
        </authorList>
    </citation>
    <scope>NUCLEOTIDE SEQUENCE [LARGE SCALE GENOMIC DNA]</scope>
    <source>
        <strain evidence="6 7">CGMCC 4.7090</strain>
    </source>
</reference>
<sequence>MTVIAVLGLGEAGGLIAADLVAAGASVRAYDPKVATPTAGVAVRTSDAEACEGADVVLSVNSAADAEQALRDSLPSLKPGAIWADLNTATPALKERLARLWPQTVDVALMSPVPGRGLRTPMTMSGPAASSLSSILGGYGAETEVLQGPVGAAATRKLLRSVFYKGMAAAVVEALEAAKVAGLEEWLRGNITTELIRGNADTLDRLVDGSRKHAVRRRDEMAAAAELLGDLGVPARVAEASRDWLADLINEKS</sequence>
<dbReference type="OrthoDB" id="943692at2"/>
<evidence type="ECO:0000256" key="2">
    <source>
        <dbReference type="ARBA" id="ARBA00023002"/>
    </source>
</evidence>
<dbReference type="InterPro" id="IPR015815">
    <property type="entry name" value="HIBADH-related"/>
</dbReference>
<dbReference type="Pfam" id="PF03446">
    <property type="entry name" value="NAD_binding_2"/>
    <property type="match status" value="1"/>
</dbReference>
<protein>
    <submittedName>
        <fullName evidence="6">6-phosphogluconate dehydrogenase-like protein</fullName>
    </submittedName>
</protein>
<evidence type="ECO:0000259" key="5">
    <source>
        <dbReference type="Pfam" id="PF09130"/>
    </source>
</evidence>
<organism evidence="6 7">
    <name type="scientific">Actinoplanes lutulentus</name>
    <dbReference type="NCBI Taxonomy" id="1287878"/>
    <lineage>
        <taxon>Bacteria</taxon>
        <taxon>Bacillati</taxon>
        <taxon>Actinomycetota</taxon>
        <taxon>Actinomycetes</taxon>
        <taxon>Micromonosporales</taxon>
        <taxon>Micromonosporaceae</taxon>
        <taxon>Actinoplanes</taxon>
    </lineage>
</organism>
<proteinExistence type="inferred from homology"/>
<dbReference type="InterPro" id="IPR015814">
    <property type="entry name" value="Pgluconate_DH_NAD-bd_C"/>
</dbReference>
<dbReference type="AlphaFoldDB" id="A0A327ZHG1"/>
<dbReference type="Gene3D" id="1.10.1040.10">
    <property type="entry name" value="N-(1-d-carboxylethyl)-l-norvaline Dehydrogenase, domain 2"/>
    <property type="match status" value="1"/>
</dbReference>